<proteinExistence type="predicted"/>
<dbReference type="Proteomes" id="UP000184010">
    <property type="component" value="Unassembled WGS sequence"/>
</dbReference>
<evidence type="ECO:0000313" key="3">
    <source>
        <dbReference type="Proteomes" id="UP000184010"/>
    </source>
</evidence>
<dbReference type="EMBL" id="FRDN01000008">
    <property type="protein sequence ID" value="SHN76027.1"/>
    <property type="molecule type" value="Genomic_DNA"/>
</dbReference>
<dbReference type="PROSITE" id="PS51782">
    <property type="entry name" value="LYSM"/>
    <property type="match status" value="1"/>
</dbReference>
<dbReference type="RefSeq" id="WP_084078641.1">
    <property type="nucleotide sequence ID" value="NZ_FRDN01000008.1"/>
</dbReference>
<dbReference type="InterPro" id="IPR036779">
    <property type="entry name" value="LysM_dom_sf"/>
</dbReference>
<dbReference type="Gene3D" id="3.10.350.10">
    <property type="entry name" value="LysM domain"/>
    <property type="match status" value="1"/>
</dbReference>
<gene>
    <name evidence="2" type="ORF">SAMN02745215_02786</name>
</gene>
<protein>
    <submittedName>
        <fullName evidence="2">LysM domain-containing protein</fullName>
    </submittedName>
</protein>
<keyword evidence="3" id="KW-1185">Reference proteome</keyword>
<dbReference type="Pfam" id="PF19266">
    <property type="entry name" value="CIS_tube"/>
    <property type="match status" value="1"/>
</dbReference>
<reference evidence="3" key="1">
    <citation type="submission" date="2016-12" db="EMBL/GenBank/DDBJ databases">
        <authorList>
            <person name="Varghese N."/>
            <person name="Submissions S."/>
        </authorList>
    </citation>
    <scope>NUCLEOTIDE SEQUENCE [LARGE SCALE GENOMIC DNA]</scope>
    <source>
        <strain evidence="3">DSM 11544</strain>
    </source>
</reference>
<evidence type="ECO:0000313" key="2">
    <source>
        <dbReference type="EMBL" id="SHN76027.1"/>
    </source>
</evidence>
<dbReference type="STRING" id="1121395.SAMN02745215_02786"/>
<accession>A0A1M7TZB1</accession>
<dbReference type="AlphaFoldDB" id="A0A1M7TZB1"/>
<sequence>MLFMPKATIKVADSGGNFQNASVSIPGSGDCKCLFNPAEFVIQRSANYVEHKIPGLDRPIIQFINGEAEVMKFSLFFDTYSAGPETGNLDLLANNLKPTLLKADVRKFTEPFYKLLDVSEDKHAPSLVSFEWGKTKFAGYIMDISQKFTLFSPNGVPLRATLEITLKSNKKDNNIRNSPDRTKHRVVKNGEALFAFAYAEYGDCSQWRRIAEANGIDNPRRLRSGESIVIPAILR</sequence>
<organism evidence="2 3">
    <name type="scientific">Desulfitobacterium chlororespirans DSM 11544</name>
    <dbReference type="NCBI Taxonomy" id="1121395"/>
    <lineage>
        <taxon>Bacteria</taxon>
        <taxon>Bacillati</taxon>
        <taxon>Bacillota</taxon>
        <taxon>Clostridia</taxon>
        <taxon>Eubacteriales</taxon>
        <taxon>Desulfitobacteriaceae</taxon>
        <taxon>Desulfitobacterium</taxon>
    </lineage>
</organism>
<name>A0A1M7TZB1_9FIRM</name>
<evidence type="ECO:0000259" key="1">
    <source>
        <dbReference type="PROSITE" id="PS51782"/>
    </source>
</evidence>
<dbReference type="InterPro" id="IPR018392">
    <property type="entry name" value="LysM"/>
</dbReference>
<feature type="domain" description="LysM" evidence="1">
    <location>
        <begin position="183"/>
        <end position="230"/>
    </location>
</feature>
<dbReference type="InterPro" id="IPR045361">
    <property type="entry name" value="CIS_tube_prot_N"/>
</dbReference>